<dbReference type="HAMAP" id="MF_00096">
    <property type="entry name" value="MutS"/>
    <property type="match status" value="1"/>
</dbReference>
<organism evidence="12 13">
    <name type="scientific">Candidatus Syntrophocurvum alkaliphilum</name>
    <dbReference type="NCBI Taxonomy" id="2293317"/>
    <lineage>
        <taxon>Bacteria</taxon>
        <taxon>Bacillati</taxon>
        <taxon>Bacillota</taxon>
        <taxon>Clostridia</taxon>
        <taxon>Eubacteriales</taxon>
        <taxon>Syntrophomonadaceae</taxon>
        <taxon>Candidatus Syntrophocurvum</taxon>
    </lineage>
</organism>
<dbReference type="GO" id="GO:0005829">
    <property type="term" value="C:cytosol"/>
    <property type="evidence" value="ECO:0007669"/>
    <property type="project" value="TreeGrafter"/>
</dbReference>
<reference evidence="13" key="1">
    <citation type="journal article" date="2019" name="Microbiology">
        <title>Complete Genome Sequence of an Uncultured Bacterium of the Candidate Phylum Bipolaricaulota.</title>
        <authorList>
            <person name="Kadnikov V.V."/>
            <person name="Mardanov A.V."/>
            <person name="Beletsky A.V."/>
            <person name="Frank Y.A."/>
            <person name="Karnachuk O.V."/>
            <person name="Ravin N.V."/>
        </authorList>
    </citation>
    <scope>NUCLEOTIDE SEQUENCE [LARGE SCALE GENOMIC DNA]</scope>
</reference>
<dbReference type="SMART" id="SM00534">
    <property type="entry name" value="MUTSac"/>
    <property type="match status" value="1"/>
</dbReference>
<keyword evidence="7 9" id="KW-0234">DNA repair</keyword>
<dbReference type="FunFam" id="3.40.1170.10:FF:000001">
    <property type="entry name" value="DNA mismatch repair protein MutS"/>
    <property type="match status" value="1"/>
</dbReference>
<dbReference type="EMBL" id="CP046457">
    <property type="protein sequence ID" value="QGT99436.1"/>
    <property type="molecule type" value="Genomic_DNA"/>
</dbReference>
<accession>A0A6I6DDX3</accession>
<dbReference type="PIRSF" id="PIRSF037677">
    <property type="entry name" value="DNA_mis_repair_Msh6"/>
    <property type="match status" value="1"/>
</dbReference>
<dbReference type="SUPFAM" id="SSF48334">
    <property type="entry name" value="DNA repair protein MutS, domain III"/>
    <property type="match status" value="1"/>
</dbReference>
<evidence type="ECO:0000256" key="7">
    <source>
        <dbReference type="ARBA" id="ARBA00023204"/>
    </source>
</evidence>
<comment type="function">
    <text evidence="8 9">This protein is involved in the repair of mismatches in DNA. It is possible that it carries out the mismatch recognition step. This protein has a weak ATPase activity.</text>
</comment>
<dbReference type="Gene3D" id="1.10.1420.10">
    <property type="match status" value="2"/>
</dbReference>
<evidence type="ECO:0000256" key="2">
    <source>
        <dbReference type="ARBA" id="ARBA00021982"/>
    </source>
</evidence>
<evidence type="ECO:0000256" key="8">
    <source>
        <dbReference type="ARBA" id="ARBA00024647"/>
    </source>
</evidence>
<dbReference type="FunFam" id="3.40.50.300:FF:000870">
    <property type="entry name" value="MutS protein homolog 4"/>
    <property type="match status" value="1"/>
</dbReference>
<dbReference type="PANTHER" id="PTHR11361">
    <property type="entry name" value="DNA MISMATCH REPAIR PROTEIN MUTS FAMILY MEMBER"/>
    <property type="match status" value="1"/>
</dbReference>
<comment type="similarity">
    <text evidence="1 9 10">Belongs to the DNA mismatch repair MutS family.</text>
</comment>
<name>A0A6I6DDX3_9FIRM</name>
<dbReference type="InterPro" id="IPR045076">
    <property type="entry name" value="MutS"/>
</dbReference>
<dbReference type="Gene3D" id="3.40.50.300">
    <property type="entry name" value="P-loop containing nucleotide triphosphate hydrolases"/>
    <property type="match status" value="1"/>
</dbReference>
<dbReference type="InterPro" id="IPR036187">
    <property type="entry name" value="DNA_mismatch_repair_MutS_sf"/>
</dbReference>
<evidence type="ECO:0000256" key="3">
    <source>
        <dbReference type="ARBA" id="ARBA00022741"/>
    </source>
</evidence>
<dbReference type="InterPro" id="IPR007860">
    <property type="entry name" value="DNA_mmatch_repair_MutS_con_dom"/>
</dbReference>
<keyword evidence="3 9" id="KW-0547">Nucleotide-binding</keyword>
<evidence type="ECO:0000313" key="13">
    <source>
        <dbReference type="Proteomes" id="UP000426444"/>
    </source>
</evidence>
<protein>
    <recommendedName>
        <fullName evidence="2 9">DNA mismatch repair protein MutS</fullName>
    </recommendedName>
</protein>
<sequence length="854" mass="97847">MTIQYTPMIQQYLEIKERYQDAILFFRLGDFYEMFFEDAKIAAKELEIVLTARDGGSNKIPMCGVPYHSVNNYIHKLINRGYKVAICEQVQDPKDAKGIVKREVTRVITPGTILEDYMLDESENNYLAAVVEYEQKFGLSYIDITTGDFWVTEYSGDNAYLEIENEILRIFPSECLISSPNTLIKDTKFENIISTNFNNVDYIEDFEQAKQVIKDHYKAEITEELNTNYSSTCIMSIAVIIKYLSETHKRSLKHIKQVKFYKESMFVELDFVTRKNLELIYNMKERKKDGTLYNIIDKCCTAMGKRNLKKWIEQPLKKIDDINKRLDAVEELRNNLILRTDTKKLLESIYDLERLVGRIGADIANPKDLLALKNSINKLPELADLYSSTHSEYLTKIAELDILDEISSFIENSINDDAPVIIKEGDIIKKGFNSEIDELRKLKEQGSQWLIEYEQKEKSKTGIKNLKVSFNKVFGYYLEVSKSNLHLVPDDYIRKQTLANTERYITEELKDFETKIITSKDKLFELEYKIFLQIRQKISENTSRIQKTAAQIAILDTLYSMSETAYINDYIRPQLNSEGTIEIKAGRHPVVEKTLANARFVPNNVDLNMDDSRFLIITGPNMGGKSTYMRQIALLVIMTQIGCFIPAEYANIGIVDKIFTRVGASDDLASGQSTFMMEMTEVANIINNSTKNSLIILDEIGRGTSTYDGLSIARAVGEYIHENIGAKTLFATHYHELTSLADEFEGMVNLCVSVLETGDQVVFLKKVLPGKADKSYGIDVAKLAGLPKEVIQRSNDILVHLENTNYYEYKQDITQLSLFNDDENIVVKEIKKINPDDITPKEALNLLYRLKGLV</sequence>
<dbReference type="PANTHER" id="PTHR11361:SF34">
    <property type="entry name" value="DNA MISMATCH REPAIR PROTEIN MSH1, MITOCHONDRIAL"/>
    <property type="match status" value="1"/>
</dbReference>
<dbReference type="InterPro" id="IPR000432">
    <property type="entry name" value="DNA_mismatch_repair_MutS_C"/>
</dbReference>
<dbReference type="Pfam" id="PF05188">
    <property type="entry name" value="MutS_II"/>
    <property type="match status" value="1"/>
</dbReference>
<dbReference type="GO" id="GO:0005524">
    <property type="term" value="F:ATP binding"/>
    <property type="evidence" value="ECO:0007669"/>
    <property type="project" value="UniProtKB-UniRule"/>
</dbReference>
<keyword evidence="5 9" id="KW-0067">ATP-binding</keyword>
<dbReference type="Pfam" id="PF05192">
    <property type="entry name" value="MutS_III"/>
    <property type="match status" value="1"/>
</dbReference>
<dbReference type="InterPro" id="IPR007861">
    <property type="entry name" value="DNA_mismatch_repair_MutS_clamp"/>
</dbReference>
<dbReference type="SUPFAM" id="SSF55271">
    <property type="entry name" value="DNA repair protein MutS, domain I"/>
    <property type="match status" value="1"/>
</dbReference>
<evidence type="ECO:0000256" key="4">
    <source>
        <dbReference type="ARBA" id="ARBA00022763"/>
    </source>
</evidence>
<keyword evidence="4 9" id="KW-0227">DNA damage</keyword>
<dbReference type="InterPro" id="IPR036678">
    <property type="entry name" value="MutS_con_dom_sf"/>
</dbReference>
<dbReference type="Pfam" id="PF05190">
    <property type="entry name" value="MutS_IV"/>
    <property type="match status" value="1"/>
</dbReference>
<dbReference type="InterPro" id="IPR016151">
    <property type="entry name" value="DNA_mismatch_repair_MutS_N"/>
</dbReference>
<dbReference type="GO" id="GO:0140664">
    <property type="term" value="F:ATP-dependent DNA damage sensor activity"/>
    <property type="evidence" value="ECO:0007669"/>
    <property type="project" value="InterPro"/>
</dbReference>
<dbReference type="CDD" id="cd03284">
    <property type="entry name" value="ABC_MutS1"/>
    <property type="match status" value="1"/>
</dbReference>
<dbReference type="Gene3D" id="3.40.1170.10">
    <property type="entry name" value="DNA repair protein MutS, domain I"/>
    <property type="match status" value="1"/>
</dbReference>
<dbReference type="GO" id="GO:0006298">
    <property type="term" value="P:mismatch repair"/>
    <property type="evidence" value="ECO:0007669"/>
    <property type="project" value="UniProtKB-UniRule"/>
</dbReference>
<dbReference type="GO" id="GO:0030983">
    <property type="term" value="F:mismatched DNA binding"/>
    <property type="evidence" value="ECO:0007669"/>
    <property type="project" value="InterPro"/>
</dbReference>
<evidence type="ECO:0000313" key="12">
    <source>
        <dbReference type="EMBL" id="QGT99436.1"/>
    </source>
</evidence>
<dbReference type="Gene3D" id="6.10.140.430">
    <property type="match status" value="1"/>
</dbReference>
<evidence type="ECO:0000256" key="9">
    <source>
        <dbReference type="HAMAP-Rule" id="MF_00096"/>
    </source>
</evidence>
<feature type="binding site" evidence="9">
    <location>
        <begin position="619"/>
        <end position="626"/>
    </location>
    <ligand>
        <name>ATP</name>
        <dbReference type="ChEBI" id="CHEBI:30616"/>
    </ligand>
</feature>
<dbReference type="InterPro" id="IPR005748">
    <property type="entry name" value="DNA_mismatch_repair_MutS"/>
</dbReference>
<keyword evidence="13" id="KW-1185">Reference proteome</keyword>
<dbReference type="NCBIfam" id="TIGR01070">
    <property type="entry name" value="mutS1"/>
    <property type="match status" value="1"/>
</dbReference>
<dbReference type="Proteomes" id="UP000426444">
    <property type="component" value="Chromosome"/>
</dbReference>
<dbReference type="PROSITE" id="PS00486">
    <property type="entry name" value="DNA_MISMATCH_REPAIR_2"/>
    <property type="match status" value="1"/>
</dbReference>
<dbReference type="InterPro" id="IPR007695">
    <property type="entry name" value="DNA_mismatch_repair_MutS-lik_N"/>
</dbReference>
<evidence type="ECO:0000256" key="6">
    <source>
        <dbReference type="ARBA" id="ARBA00023125"/>
    </source>
</evidence>
<evidence type="ECO:0000256" key="10">
    <source>
        <dbReference type="RuleBase" id="RU003756"/>
    </source>
</evidence>
<gene>
    <name evidence="9" type="primary">mutS</name>
    <name evidence="12" type="ORF">SYNTR_0843</name>
</gene>
<dbReference type="NCBIfam" id="NF003810">
    <property type="entry name" value="PRK05399.1"/>
    <property type="match status" value="1"/>
</dbReference>
<dbReference type="Pfam" id="PF00488">
    <property type="entry name" value="MutS_V"/>
    <property type="match status" value="1"/>
</dbReference>
<dbReference type="Pfam" id="PF01624">
    <property type="entry name" value="MutS_I"/>
    <property type="match status" value="1"/>
</dbReference>
<dbReference type="InterPro" id="IPR007696">
    <property type="entry name" value="DNA_mismatch_repair_MutS_core"/>
</dbReference>
<dbReference type="Gene3D" id="3.30.420.110">
    <property type="entry name" value="MutS, connector domain"/>
    <property type="match status" value="1"/>
</dbReference>
<dbReference type="InterPro" id="IPR027417">
    <property type="entry name" value="P-loop_NTPase"/>
</dbReference>
<keyword evidence="6 9" id="KW-0238">DNA-binding</keyword>
<dbReference type="SUPFAM" id="SSF52540">
    <property type="entry name" value="P-loop containing nucleoside triphosphate hydrolases"/>
    <property type="match status" value="1"/>
</dbReference>
<dbReference type="KEGG" id="salq:SYNTR_0843"/>
<proteinExistence type="inferred from homology"/>
<dbReference type="SUPFAM" id="SSF53150">
    <property type="entry name" value="DNA repair protein MutS, domain II"/>
    <property type="match status" value="1"/>
</dbReference>
<dbReference type="FunFam" id="1.10.1420.10:FF:000001">
    <property type="entry name" value="DNA mismatch repair protein MutS"/>
    <property type="match status" value="1"/>
</dbReference>
<evidence type="ECO:0000256" key="1">
    <source>
        <dbReference type="ARBA" id="ARBA00006271"/>
    </source>
</evidence>
<dbReference type="GO" id="GO:0003684">
    <property type="term" value="F:damaged DNA binding"/>
    <property type="evidence" value="ECO:0007669"/>
    <property type="project" value="UniProtKB-UniRule"/>
</dbReference>
<feature type="domain" description="DNA mismatch repair proteins mutS family" evidence="11">
    <location>
        <begin position="693"/>
        <end position="709"/>
    </location>
</feature>
<dbReference type="AlphaFoldDB" id="A0A6I6DDX3"/>
<evidence type="ECO:0000259" key="11">
    <source>
        <dbReference type="PROSITE" id="PS00486"/>
    </source>
</evidence>
<dbReference type="SMART" id="SM00533">
    <property type="entry name" value="MUTSd"/>
    <property type="match status" value="1"/>
</dbReference>
<dbReference type="InterPro" id="IPR017261">
    <property type="entry name" value="DNA_mismatch_repair_MutS/MSH"/>
</dbReference>
<evidence type="ECO:0000256" key="5">
    <source>
        <dbReference type="ARBA" id="ARBA00022840"/>
    </source>
</evidence>